<keyword evidence="1" id="KW-1133">Transmembrane helix</keyword>
<sequence length="95" mass="10744">MAEIIKFVYIMILCVSLLLIEVAGEECVTDADCDKLYPDIRKPLMCSIGECYSLYKGKFSLSIISKTSFSLMVYNVVTLVICLRLAYISLLLKFL</sequence>
<feature type="transmembrane region" description="Helical" evidence="1">
    <location>
        <begin position="71"/>
        <end position="92"/>
    </location>
</feature>
<feature type="signal peptide" evidence="2">
    <location>
        <begin position="1"/>
        <end position="24"/>
    </location>
</feature>
<name>A7KHG2_MEDTR</name>
<dbReference type="AlphaFoldDB" id="A7KHG2"/>
<evidence type="ECO:0000259" key="3">
    <source>
        <dbReference type="Pfam" id="PF07127"/>
    </source>
</evidence>
<accession>A7KHG2</accession>
<evidence type="ECO:0000313" key="4">
    <source>
        <dbReference type="EMBL" id="ABS31469.1"/>
    </source>
</evidence>
<keyword evidence="1" id="KW-0472">Membrane</keyword>
<dbReference type="InterPro" id="IPR009810">
    <property type="entry name" value="Nodulin_late_dom"/>
</dbReference>
<feature type="domain" description="Late nodulin" evidence="3">
    <location>
        <begin position="1"/>
        <end position="52"/>
    </location>
</feature>
<protein>
    <submittedName>
        <fullName evidence="4">Nodule-specific cysteine-rich peptide 332</fullName>
    </submittedName>
</protein>
<organism evidence="4">
    <name type="scientific">Medicago truncatula</name>
    <name type="common">Barrel medic</name>
    <name type="synonym">Medicago tribuloides</name>
    <dbReference type="NCBI Taxonomy" id="3880"/>
    <lineage>
        <taxon>Eukaryota</taxon>
        <taxon>Viridiplantae</taxon>
        <taxon>Streptophyta</taxon>
        <taxon>Embryophyta</taxon>
        <taxon>Tracheophyta</taxon>
        <taxon>Spermatophyta</taxon>
        <taxon>Magnoliopsida</taxon>
        <taxon>eudicotyledons</taxon>
        <taxon>Gunneridae</taxon>
        <taxon>Pentapetalae</taxon>
        <taxon>rosids</taxon>
        <taxon>fabids</taxon>
        <taxon>Fabales</taxon>
        <taxon>Fabaceae</taxon>
        <taxon>Papilionoideae</taxon>
        <taxon>50 kb inversion clade</taxon>
        <taxon>NPAAA clade</taxon>
        <taxon>Hologalegina</taxon>
        <taxon>IRL clade</taxon>
        <taxon>Trifolieae</taxon>
        <taxon>Medicago</taxon>
    </lineage>
</organism>
<dbReference type="EMBL" id="EF414383">
    <property type="protein sequence ID" value="ABS31469.1"/>
    <property type="molecule type" value="mRNA"/>
</dbReference>
<dbReference type="GO" id="GO:0046872">
    <property type="term" value="F:metal ion binding"/>
    <property type="evidence" value="ECO:0007669"/>
    <property type="project" value="InterPro"/>
</dbReference>
<evidence type="ECO:0000256" key="2">
    <source>
        <dbReference type="SAM" id="SignalP"/>
    </source>
</evidence>
<dbReference type="Pfam" id="PF07127">
    <property type="entry name" value="Nodulin_late"/>
    <property type="match status" value="1"/>
</dbReference>
<keyword evidence="2" id="KW-0732">Signal</keyword>
<keyword evidence="1" id="KW-0812">Transmembrane</keyword>
<proteinExistence type="evidence at transcript level"/>
<feature type="chain" id="PRO_5002711818" evidence="2">
    <location>
        <begin position="25"/>
        <end position="95"/>
    </location>
</feature>
<reference evidence="4" key="1">
    <citation type="journal article" date="2007" name="Mol. Plant Microbe Interact.">
        <title>Genomic organization and evolutionary insights on GRP and NCR genes, two large nodule-specific gene families in Medicago truncatula.</title>
        <authorList>
            <person name="Alunni B."/>
            <person name="Kevei Z."/>
            <person name="Redondo-Nieto M."/>
            <person name="Kondorosi A."/>
            <person name="Mergaert P."/>
            <person name="Kondorosi E."/>
        </authorList>
    </citation>
    <scope>NUCLEOTIDE SEQUENCE</scope>
</reference>
<evidence type="ECO:0000256" key="1">
    <source>
        <dbReference type="SAM" id="Phobius"/>
    </source>
</evidence>